<accession>A0AA35LSG1</accession>
<dbReference type="SUPFAM" id="SSF51735">
    <property type="entry name" value="NAD(P)-binding Rossmann-fold domains"/>
    <property type="match status" value="1"/>
</dbReference>
<sequence>MVGYPPVSSENGPSIFIRGGHRGIGKAIAISFAQAGASFLALRCPGDLGGIKDGIEVAARQAGHGPPTVQCLHLDVTDSASVTPVPEAVASVQYPTSELDVLVNNPGFMTPALPPHPYNPYISDI</sequence>
<dbReference type="InterPro" id="IPR002347">
    <property type="entry name" value="SDR_fam"/>
</dbReference>
<keyword evidence="2" id="KW-1185">Reference proteome</keyword>
<name>A0AA35LSG1_9HYPO</name>
<dbReference type="PRINTS" id="PR00081">
    <property type="entry name" value="GDHRDH"/>
</dbReference>
<evidence type="ECO:0000313" key="1">
    <source>
        <dbReference type="EMBL" id="CAI6058545.1"/>
    </source>
</evidence>
<dbReference type="AlphaFoldDB" id="A0AA35LSG1"/>
<dbReference type="CDD" id="cd05233">
    <property type="entry name" value="SDR_c"/>
    <property type="match status" value="1"/>
</dbReference>
<proteinExistence type="predicted"/>
<reference evidence="1" key="1">
    <citation type="submission" date="2023-01" db="EMBL/GenBank/DDBJ databases">
        <authorList>
            <person name="Piombo E."/>
        </authorList>
    </citation>
    <scope>NUCLEOTIDE SEQUENCE</scope>
</reference>
<dbReference type="InterPro" id="IPR036291">
    <property type="entry name" value="NAD(P)-bd_dom_sf"/>
</dbReference>
<comment type="caution">
    <text evidence="1">The sequence shown here is derived from an EMBL/GenBank/DDBJ whole genome shotgun (WGS) entry which is preliminary data.</text>
</comment>
<dbReference type="Pfam" id="PF00106">
    <property type="entry name" value="adh_short"/>
    <property type="match status" value="1"/>
</dbReference>
<evidence type="ECO:0000313" key="2">
    <source>
        <dbReference type="Proteomes" id="UP001160390"/>
    </source>
</evidence>
<gene>
    <name evidence="1" type="ORF">CCHLO57077_00015812</name>
</gene>
<dbReference type="Proteomes" id="UP001160390">
    <property type="component" value="Unassembled WGS sequence"/>
</dbReference>
<organism evidence="1 2">
    <name type="scientific">Clonostachys chloroleuca</name>
    <dbReference type="NCBI Taxonomy" id="1926264"/>
    <lineage>
        <taxon>Eukaryota</taxon>
        <taxon>Fungi</taxon>
        <taxon>Dikarya</taxon>
        <taxon>Ascomycota</taxon>
        <taxon>Pezizomycotina</taxon>
        <taxon>Sordariomycetes</taxon>
        <taxon>Hypocreomycetidae</taxon>
        <taxon>Hypocreales</taxon>
        <taxon>Bionectriaceae</taxon>
        <taxon>Clonostachys</taxon>
    </lineage>
</organism>
<protein>
    <submittedName>
        <fullName evidence="1">Uncharacterized protein</fullName>
    </submittedName>
</protein>
<dbReference type="Gene3D" id="3.40.50.720">
    <property type="entry name" value="NAD(P)-binding Rossmann-like Domain"/>
    <property type="match status" value="1"/>
</dbReference>
<dbReference type="EMBL" id="CABFNP030000615">
    <property type="protein sequence ID" value="CAI6058545.1"/>
    <property type="molecule type" value="Genomic_DNA"/>
</dbReference>